<protein>
    <recommendedName>
        <fullName evidence="3">DNA topoisomerase (ATP-hydrolyzing)</fullName>
        <ecNumber evidence="3">5.6.2.2</ecNumber>
    </recommendedName>
</protein>
<dbReference type="PANTHER" id="PTHR10169:SF38">
    <property type="entry name" value="DNA TOPOISOMERASE 2"/>
    <property type="match status" value="1"/>
</dbReference>
<dbReference type="GO" id="GO:0006265">
    <property type="term" value="P:DNA topological change"/>
    <property type="evidence" value="ECO:0007669"/>
    <property type="project" value="UniProtKB-UniRule"/>
</dbReference>
<dbReference type="GO" id="GO:0003918">
    <property type="term" value="F:DNA topoisomerase type II (double strand cut, ATP-hydrolyzing) activity"/>
    <property type="evidence" value="ECO:0007669"/>
    <property type="project" value="UniProtKB-EC"/>
</dbReference>
<evidence type="ECO:0000256" key="5">
    <source>
        <dbReference type="ARBA" id="ARBA00022840"/>
    </source>
</evidence>
<feature type="active site" description="O-(5'-phospho-DNA)-tyrosine intermediate" evidence="9">
    <location>
        <position position="111"/>
    </location>
</feature>
<dbReference type="SMART" id="SM00434">
    <property type="entry name" value="TOP4c"/>
    <property type="match status" value="1"/>
</dbReference>
<dbReference type="Proteomes" id="UP000501441">
    <property type="component" value="Segment"/>
</dbReference>
<dbReference type="InterPro" id="IPR013757">
    <property type="entry name" value="Topo_IIA_A_a_sf"/>
</dbReference>
<proteinExistence type="predicted"/>
<evidence type="ECO:0000256" key="1">
    <source>
        <dbReference type="ARBA" id="ARBA00000185"/>
    </source>
</evidence>
<gene>
    <name evidence="12" type="primary">gyrA</name>
    <name evidence="12" type="ORF">EBPL_00012</name>
</gene>
<dbReference type="GO" id="GO:0003677">
    <property type="term" value="F:DNA binding"/>
    <property type="evidence" value="ECO:0007669"/>
    <property type="project" value="UniProtKB-UniRule"/>
</dbReference>
<keyword evidence="5" id="KW-0067">ATP-binding</keyword>
<dbReference type="PANTHER" id="PTHR10169">
    <property type="entry name" value="DNA TOPOISOMERASE/GYRASE"/>
    <property type="match status" value="1"/>
</dbReference>
<organism evidence="12 13">
    <name type="scientific">Enterobacter phage EBPL</name>
    <dbReference type="NCBI Taxonomy" id="2729191"/>
    <lineage>
        <taxon>Viruses</taxon>
        <taxon>Duplodnaviria</taxon>
        <taxon>Heunggongvirae</taxon>
        <taxon>Uroviricota</taxon>
        <taxon>Caudoviricetes</taxon>
        <taxon>Pantevenvirales</taxon>
        <taxon>Straboviridae</taxon>
        <taxon>Pseudotevenvirus</taxon>
        <taxon>Pseudotevenvirus leb</taxon>
    </lineage>
</organism>
<dbReference type="Gene3D" id="3.90.199.10">
    <property type="entry name" value="Topoisomerase II, domain 5"/>
    <property type="match status" value="1"/>
</dbReference>
<evidence type="ECO:0000256" key="10">
    <source>
        <dbReference type="SAM" id="Coils"/>
    </source>
</evidence>
<dbReference type="Gene3D" id="3.30.1360.40">
    <property type="match status" value="1"/>
</dbReference>
<dbReference type="EC" id="5.6.2.2" evidence="3"/>
<accession>A0A6M3YMH7</accession>
<evidence type="ECO:0000256" key="6">
    <source>
        <dbReference type="ARBA" id="ARBA00023029"/>
    </source>
</evidence>
<keyword evidence="7 9" id="KW-0238">DNA-binding</keyword>
<dbReference type="Pfam" id="PF00521">
    <property type="entry name" value="DNA_topoisoIV"/>
    <property type="match status" value="1"/>
</dbReference>
<name>A0A6M3YMH7_9CAUD</name>
<evidence type="ECO:0000256" key="7">
    <source>
        <dbReference type="ARBA" id="ARBA00023125"/>
    </source>
</evidence>
<keyword evidence="8 9" id="KW-0413">Isomerase</keyword>
<dbReference type="EMBL" id="MT341500">
    <property type="protein sequence ID" value="QJI53055.1"/>
    <property type="molecule type" value="Genomic_DNA"/>
</dbReference>
<evidence type="ECO:0000256" key="2">
    <source>
        <dbReference type="ARBA" id="ARBA00001946"/>
    </source>
</evidence>
<evidence type="ECO:0000256" key="9">
    <source>
        <dbReference type="PROSITE-ProRule" id="PRU01384"/>
    </source>
</evidence>
<evidence type="ECO:0000313" key="12">
    <source>
        <dbReference type="EMBL" id="QJI53055.1"/>
    </source>
</evidence>
<evidence type="ECO:0000256" key="8">
    <source>
        <dbReference type="ARBA" id="ARBA00023235"/>
    </source>
</evidence>
<dbReference type="GO" id="GO:0005524">
    <property type="term" value="F:ATP binding"/>
    <property type="evidence" value="ECO:0007669"/>
    <property type="project" value="UniProtKB-KW"/>
</dbReference>
<evidence type="ECO:0000256" key="3">
    <source>
        <dbReference type="ARBA" id="ARBA00012895"/>
    </source>
</evidence>
<dbReference type="GO" id="GO:0000819">
    <property type="term" value="P:sister chromatid segregation"/>
    <property type="evidence" value="ECO:0007669"/>
    <property type="project" value="TreeGrafter"/>
</dbReference>
<dbReference type="InterPro" id="IPR050634">
    <property type="entry name" value="DNA_Topoisomerase_II"/>
</dbReference>
<evidence type="ECO:0000313" key="13">
    <source>
        <dbReference type="Proteomes" id="UP000501441"/>
    </source>
</evidence>
<dbReference type="InterPro" id="IPR013758">
    <property type="entry name" value="Topo_IIA_A/C_ab"/>
</dbReference>
<sequence length="429" mass="48981">MMERSIKDVVQVEGLTFALYTIYSRAIPHLVDGFKPVHRFFVHSAAKGGTGFQKVASIAGGVAMYGYHHGETSVEEALSLMAAHWCNNIPLFDRDGFFGSRLVKKPGAPRYIKCKLSPLFKAIYMDEDLTIPHEDPEHVPPAYYLPIIPMVLVNGFSGIAKAYATNIPPHDPISVLNGCVSYLNGKDFTLDLKYPHFKGDIENGTIYGKYELQGKTKLVITEIPVKYDRVKYISILDKLEEKGYIVSYKDLSKEDFRYEITLKREYANGLTREKILKDFGLIENSNPNINVIFNGKLHSYERPETLLKDFVDIRIGVYQQRIDKRIQETKEALDKALAKVDFIDQMIAQPDALKGLSRSEAVKLVSTWTGCENHAEILVAMNIYHLTTDERQKLEDEANELRKQLKYWEETTPKTEYLNDLKELSKKLK</sequence>
<evidence type="ECO:0000259" key="11">
    <source>
        <dbReference type="PROSITE" id="PS52040"/>
    </source>
</evidence>
<keyword evidence="4" id="KW-0547">Nucleotide-binding</keyword>
<reference evidence="12 13" key="1">
    <citation type="submission" date="2020-04" db="EMBL/GenBank/DDBJ databases">
        <authorList>
            <person name="Naseem H."/>
            <person name="Alvi I.A."/>
            <person name="Asif M."/>
            <person name="Rehman S."/>
        </authorList>
    </citation>
    <scope>NUCLEOTIDE SEQUENCE [LARGE SCALE GENOMIC DNA]</scope>
</reference>
<keyword evidence="6 9" id="KW-0799">Topoisomerase</keyword>
<feature type="coiled-coil region" evidence="10">
    <location>
        <begin position="384"/>
        <end position="411"/>
    </location>
</feature>
<dbReference type="SUPFAM" id="SSF56719">
    <property type="entry name" value="Type II DNA topoisomerase"/>
    <property type="match status" value="1"/>
</dbReference>
<keyword evidence="10" id="KW-0175">Coiled coil</keyword>
<dbReference type="InterPro" id="IPR013760">
    <property type="entry name" value="Topo_IIA-like_dom_sf"/>
</dbReference>
<dbReference type="Gene3D" id="1.10.268.10">
    <property type="entry name" value="Topoisomerase, domain 3"/>
    <property type="match status" value="1"/>
</dbReference>
<feature type="domain" description="Topo IIA-type catalytic" evidence="11">
    <location>
        <begin position="27"/>
        <end position="429"/>
    </location>
</feature>
<comment type="catalytic activity">
    <reaction evidence="1 9">
        <text>ATP-dependent breakage, passage and rejoining of double-stranded DNA.</text>
        <dbReference type="EC" id="5.6.2.2"/>
    </reaction>
</comment>
<dbReference type="PROSITE" id="PS52040">
    <property type="entry name" value="TOPO_IIA"/>
    <property type="match status" value="1"/>
</dbReference>
<evidence type="ECO:0000256" key="4">
    <source>
        <dbReference type="ARBA" id="ARBA00022741"/>
    </source>
</evidence>
<comment type="cofactor">
    <cofactor evidence="2">
        <name>Mg(2+)</name>
        <dbReference type="ChEBI" id="CHEBI:18420"/>
    </cofactor>
</comment>
<dbReference type="InterPro" id="IPR002205">
    <property type="entry name" value="Topo_IIA_dom_A"/>
</dbReference>